<organism evidence="8">
    <name type="scientific">hydrothermal vent metagenome</name>
    <dbReference type="NCBI Taxonomy" id="652676"/>
    <lineage>
        <taxon>unclassified sequences</taxon>
        <taxon>metagenomes</taxon>
        <taxon>ecological metagenomes</taxon>
    </lineage>
</organism>
<dbReference type="InterPro" id="IPR000297">
    <property type="entry name" value="PPIase_PpiC"/>
</dbReference>
<dbReference type="Gene3D" id="1.10.4030.10">
    <property type="entry name" value="Porin chaperone SurA, peptide-binding domain"/>
    <property type="match status" value="1"/>
</dbReference>
<accession>A0A3B1A405</accession>
<keyword evidence="4" id="KW-0697">Rotamase</keyword>
<dbReference type="GO" id="GO:0030288">
    <property type="term" value="C:outer membrane-bounded periplasmic space"/>
    <property type="evidence" value="ECO:0007669"/>
    <property type="project" value="InterPro"/>
</dbReference>
<keyword evidence="6 8" id="KW-0413">Isomerase</keyword>
<dbReference type="GO" id="GO:0042277">
    <property type="term" value="F:peptide binding"/>
    <property type="evidence" value="ECO:0007669"/>
    <property type="project" value="InterPro"/>
</dbReference>
<evidence type="ECO:0000256" key="5">
    <source>
        <dbReference type="ARBA" id="ARBA00023186"/>
    </source>
</evidence>
<dbReference type="PROSITE" id="PS50198">
    <property type="entry name" value="PPIC_PPIASE_2"/>
    <property type="match status" value="2"/>
</dbReference>
<dbReference type="GO" id="GO:0051082">
    <property type="term" value="F:unfolded protein binding"/>
    <property type="evidence" value="ECO:0007669"/>
    <property type="project" value="InterPro"/>
</dbReference>
<dbReference type="PANTHER" id="PTHR47637:SF1">
    <property type="entry name" value="CHAPERONE SURA"/>
    <property type="match status" value="1"/>
</dbReference>
<evidence type="ECO:0000256" key="1">
    <source>
        <dbReference type="ARBA" id="ARBA00022729"/>
    </source>
</evidence>
<dbReference type="InterPro" id="IPR027304">
    <property type="entry name" value="Trigger_fact/SurA_dom_sf"/>
</dbReference>
<dbReference type="PROSITE" id="PS01096">
    <property type="entry name" value="PPIC_PPIASE_1"/>
    <property type="match status" value="1"/>
</dbReference>
<keyword evidence="5" id="KW-0143">Chaperone</keyword>
<dbReference type="GO" id="GO:0006457">
    <property type="term" value="P:protein folding"/>
    <property type="evidence" value="ECO:0007669"/>
    <property type="project" value="InterPro"/>
</dbReference>
<dbReference type="SUPFAM" id="SSF54534">
    <property type="entry name" value="FKBP-like"/>
    <property type="match status" value="2"/>
</dbReference>
<reference evidence="8" key="1">
    <citation type="submission" date="2018-06" db="EMBL/GenBank/DDBJ databases">
        <authorList>
            <person name="Zhirakovskaya E."/>
        </authorList>
    </citation>
    <scope>NUCLEOTIDE SEQUENCE</scope>
</reference>
<dbReference type="InterPro" id="IPR015391">
    <property type="entry name" value="SurA_N"/>
</dbReference>
<dbReference type="Pfam" id="PF00639">
    <property type="entry name" value="Rotamase"/>
    <property type="match status" value="2"/>
</dbReference>
<protein>
    <submittedName>
        <fullName evidence="8">Periplasmic chaperone and peptidyl-prolyl cis-trans isomerase of outer membrane proteins SurA</fullName>
        <ecNumber evidence="8">5.2.1.8</ecNumber>
    </submittedName>
</protein>
<keyword evidence="3" id="KW-0574">Periplasm</keyword>
<dbReference type="InterPro" id="IPR023034">
    <property type="entry name" value="PPIase_SurA"/>
</dbReference>
<dbReference type="GO" id="GO:0003755">
    <property type="term" value="F:peptidyl-prolyl cis-trans isomerase activity"/>
    <property type="evidence" value="ECO:0007669"/>
    <property type="project" value="UniProtKB-KW"/>
</dbReference>
<dbReference type="SUPFAM" id="SSF109998">
    <property type="entry name" value="Triger factor/SurA peptide-binding domain-like"/>
    <property type="match status" value="1"/>
</dbReference>
<feature type="domain" description="PpiC" evidence="7">
    <location>
        <begin position="179"/>
        <end position="280"/>
    </location>
</feature>
<evidence type="ECO:0000256" key="3">
    <source>
        <dbReference type="ARBA" id="ARBA00022764"/>
    </source>
</evidence>
<dbReference type="PANTHER" id="PTHR47637">
    <property type="entry name" value="CHAPERONE SURA"/>
    <property type="match status" value="1"/>
</dbReference>
<dbReference type="EC" id="5.2.1.8" evidence="8"/>
<name>A0A3B1A405_9ZZZZ</name>
<dbReference type="InterPro" id="IPR023058">
    <property type="entry name" value="PPIase_PpiC_CS"/>
</dbReference>
<keyword evidence="2" id="KW-0677">Repeat</keyword>
<dbReference type="AlphaFoldDB" id="A0A3B1A405"/>
<dbReference type="InterPro" id="IPR046357">
    <property type="entry name" value="PPIase_dom_sf"/>
</dbReference>
<dbReference type="Gene3D" id="3.10.50.40">
    <property type="match status" value="2"/>
</dbReference>
<sequence>MNGITKRLFWITLAGSLLMTSVVQAKLEVENPLDRIVAVVNDEVITALELKAEMGLIKKQLSQQNTRLPSDAVLEKQLLDRMILRRIQLQMAKRASIRVDDDMLNRTLENIAAQNRMNLSQFRSALQNEGINFESFRENMRDEITVNRLQQRQVRSRIVVTQQEIDNFINNQKLRGGKDKEYHLGHILISVPEAASAQEIKSARAKAEKIVQDLRAGADFIQTAISLSDGQQALEGGDLGWRRADALPSLFADWVLQQDVNNVSEALRSPSGFHIIKMLDIRDNQPQHVVTQTHARHILIKPFDEADSDDARARLEKIRERIIAGEDFAALAKAHSDDPGSGAEGGELGWVNPGEMVPSFEQGMNALAVDELSEPVRSRFGWHVIQVLERRNQDVTEQVQNKNASDAIRERKLDPAMQAWVRRIRDEAFVQNRL</sequence>
<evidence type="ECO:0000256" key="2">
    <source>
        <dbReference type="ARBA" id="ARBA00022737"/>
    </source>
</evidence>
<dbReference type="HAMAP" id="MF_01183">
    <property type="entry name" value="Chaperone_SurA"/>
    <property type="match status" value="1"/>
</dbReference>
<evidence type="ECO:0000256" key="6">
    <source>
        <dbReference type="ARBA" id="ARBA00023235"/>
    </source>
</evidence>
<dbReference type="GO" id="GO:0043165">
    <property type="term" value="P:Gram-negative-bacterium-type cell outer membrane assembly"/>
    <property type="evidence" value="ECO:0007669"/>
    <property type="project" value="InterPro"/>
</dbReference>
<proteinExistence type="inferred from homology"/>
<gene>
    <name evidence="8" type="ORF">MNBD_GAMMA19-1808</name>
</gene>
<dbReference type="GO" id="GO:0050821">
    <property type="term" value="P:protein stabilization"/>
    <property type="evidence" value="ECO:0007669"/>
    <property type="project" value="InterPro"/>
</dbReference>
<dbReference type="InterPro" id="IPR050280">
    <property type="entry name" value="OMP_Chaperone_SurA"/>
</dbReference>
<dbReference type="EMBL" id="UOFV01000214">
    <property type="protein sequence ID" value="VAX00486.1"/>
    <property type="molecule type" value="Genomic_DNA"/>
</dbReference>
<dbReference type="Pfam" id="PF09312">
    <property type="entry name" value="SurA_N"/>
    <property type="match status" value="1"/>
</dbReference>
<evidence type="ECO:0000256" key="4">
    <source>
        <dbReference type="ARBA" id="ARBA00023110"/>
    </source>
</evidence>
<feature type="domain" description="PpiC" evidence="7">
    <location>
        <begin position="290"/>
        <end position="389"/>
    </location>
</feature>
<evidence type="ECO:0000313" key="8">
    <source>
        <dbReference type="EMBL" id="VAX00486.1"/>
    </source>
</evidence>
<keyword evidence="1" id="KW-0732">Signal</keyword>
<evidence type="ECO:0000259" key="7">
    <source>
        <dbReference type="PROSITE" id="PS50198"/>
    </source>
</evidence>